<keyword evidence="3" id="KW-1185">Reference proteome</keyword>
<sequence length="194" mass="20697">MRFDSLFATAICVLSVNAASLTKRAVSDQVQLCRNDIDAISSQINVVTNSLGAFLRASGYPGALDIHNKEQVLEAALKKAGVDCCAVTGKVTNEEADAMLATVTPVIPQATAALSLIVEKKPEIYAILLAPPIAKTDLKNLNNQTVILYTCIHDIGSEQHPTYIPTINNFISQLDSSFAISRAAYENTTQSGTA</sequence>
<dbReference type="PANTHER" id="PTHR38123:SF1">
    <property type="entry name" value="HYDROPHOBIC SURFACE BINDING PROTEIN"/>
    <property type="match status" value="1"/>
</dbReference>
<organism evidence="2 3">
    <name type="scientific">Mucor flavus</name>
    <dbReference type="NCBI Taxonomy" id="439312"/>
    <lineage>
        <taxon>Eukaryota</taxon>
        <taxon>Fungi</taxon>
        <taxon>Fungi incertae sedis</taxon>
        <taxon>Mucoromycota</taxon>
        <taxon>Mucoromycotina</taxon>
        <taxon>Mucoromycetes</taxon>
        <taxon>Mucorales</taxon>
        <taxon>Mucorineae</taxon>
        <taxon>Mucoraceae</taxon>
        <taxon>Mucor</taxon>
    </lineage>
</organism>
<protein>
    <submittedName>
        <fullName evidence="2">Uncharacterized protein</fullName>
    </submittedName>
</protein>
<evidence type="ECO:0000313" key="3">
    <source>
        <dbReference type="Proteomes" id="UP001473302"/>
    </source>
</evidence>
<gene>
    <name evidence="2" type="ORF">MFLAVUS_003721</name>
</gene>
<dbReference type="EMBL" id="BAABUK010000007">
    <property type="protein sequence ID" value="GAA5810300.1"/>
    <property type="molecule type" value="Genomic_DNA"/>
</dbReference>
<dbReference type="Pfam" id="PF12296">
    <property type="entry name" value="HsbA"/>
    <property type="match status" value="1"/>
</dbReference>
<feature type="signal peptide" evidence="1">
    <location>
        <begin position="1"/>
        <end position="18"/>
    </location>
</feature>
<dbReference type="Proteomes" id="UP001473302">
    <property type="component" value="Unassembled WGS sequence"/>
</dbReference>
<dbReference type="PANTHER" id="PTHR38123">
    <property type="entry name" value="CELL WALL SERINE-THREONINE-RICH GALACTOMANNOPROTEIN MP1 (AFU_ORTHOLOGUE AFUA_4G03240)"/>
    <property type="match status" value="1"/>
</dbReference>
<evidence type="ECO:0000313" key="2">
    <source>
        <dbReference type="EMBL" id="GAA5810300.1"/>
    </source>
</evidence>
<proteinExistence type="predicted"/>
<reference evidence="2 3" key="1">
    <citation type="submission" date="2024-04" db="EMBL/GenBank/DDBJ databases">
        <title>genome sequences of Mucor flavus KT1a and Helicostylum pulchrum KT1b strains isolated from the surface of a dry-aged beef.</title>
        <authorList>
            <person name="Toyotome T."/>
            <person name="Hosono M."/>
            <person name="Torimaru M."/>
            <person name="Fukuda K."/>
            <person name="Mikami N."/>
        </authorList>
    </citation>
    <scope>NUCLEOTIDE SEQUENCE [LARGE SCALE GENOMIC DNA]</scope>
    <source>
        <strain evidence="2 3">KT1a</strain>
    </source>
</reference>
<accession>A0ABP9YTX4</accession>
<comment type="caution">
    <text evidence="2">The sequence shown here is derived from an EMBL/GenBank/DDBJ whole genome shotgun (WGS) entry which is preliminary data.</text>
</comment>
<evidence type="ECO:0000256" key="1">
    <source>
        <dbReference type="SAM" id="SignalP"/>
    </source>
</evidence>
<keyword evidence="1" id="KW-0732">Signal</keyword>
<name>A0ABP9YTX4_9FUNG</name>
<feature type="chain" id="PRO_5045080777" evidence="1">
    <location>
        <begin position="19"/>
        <end position="194"/>
    </location>
</feature>
<dbReference type="InterPro" id="IPR021054">
    <property type="entry name" value="Cell_wall_mannoprotein_1"/>
</dbReference>